<dbReference type="PROSITE" id="PS50850">
    <property type="entry name" value="MFS"/>
    <property type="match status" value="1"/>
</dbReference>
<reference evidence="9" key="1">
    <citation type="submission" date="2016-06" db="EMBL/GenBank/DDBJ databases">
        <title>Parallel loss of symbiosis genes in relatives of nitrogen-fixing non-legume Parasponia.</title>
        <authorList>
            <person name="Van Velzen R."/>
            <person name="Holmer R."/>
            <person name="Bu F."/>
            <person name="Rutten L."/>
            <person name="Van Zeijl A."/>
            <person name="Liu W."/>
            <person name="Santuari L."/>
            <person name="Cao Q."/>
            <person name="Sharma T."/>
            <person name="Shen D."/>
            <person name="Roswanjaya Y."/>
            <person name="Wardhani T."/>
            <person name="Kalhor M.S."/>
            <person name="Jansen J."/>
            <person name="Van den Hoogen J."/>
            <person name="Gungor B."/>
            <person name="Hartog M."/>
            <person name="Hontelez J."/>
            <person name="Verver J."/>
            <person name="Yang W.-C."/>
            <person name="Schijlen E."/>
            <person name="Repin R."/>
            <person name="Schilthuizen M."/>
            <person name="Schranz E."/>
            <person name="Heidstra R."/>
            <person name="Miyata K."/>
            <person name="Fedorova E."/>
            <person name="Kohlen W."/>
            <person name="Bisseling T."/>
            <person name="Smit S."/>
            <person name="Geurts R."/>
        </authorList>
    </citation>
    <scope>NUCLEOTIDE SEQUENCE [LARGE SCALE GENOMIC DNA]</scope>
    <source>
        <strain evidence="9">cv. WU1-14</strain>
    </source>
</reference>
<evidence type="ECO:0000256" key="5">
    <source>
        <dbReference type="ARBA" id="ARBA00023136"/>
    </source>
</evidence>
<evidence type="ECO:0000256" key="3">
    <source>
        <dbReference type="ARBA" id="ARBA00022692"/>
    </source>
</evidence>
<protein>
    <submittedName>
        <fullName evidence="8">Major facilitator</fullName>
    </submittedName>
</protein>
<evidence type="ECO:0000259" key="7">
    <source>
        <dbReference type="PROSITE" id="PS50850"/>
    </source>
</evidence>
<keyword evidence="9" id="KW-1185">Reference proteome</keyword>
<evidence type="ECO:0000313" key="9">
    <source>
        <dbReference type="Proteomes" id="UP000237105"/>
    </source>
</evidence>
<dbReference type="EMBL" id="JXTB01000010">
    <property type="protein sequence ID" value="PON78112.1"/>
    <property type="molecule type" value="Genomic_DNA"/>
</dbReference>
<accession>A0A2P5DXT7</accession>
<keyword evidence="2" id="KW-0813">Transport</keyword>
<feature type="transmembrane region" description="Helical" evidence="6">
    <location>
        <begin position="79"/>
        <end position="100"/>
    </location>
</feature>
<feature type="transmembrane region" description="Helical" evidence="6">
    <location>
        <begin position="43"/>
        <end position="67"/>
    </location>
</feature>
<dbReference type="OrthoDB" id="10262656at2759"/>
<sequence length="224" mass="24376">MAEDHDSQLGESLLINELYPNCPGCKVDHYKNSQRGFPIRDLLFVWIVVLSSALPILSLFPFLYFMIEDLNIAEKEEDIGFYAGFIGASYMLGRALVSVLWGMVADRFGRKLVIIIGLSTVVIFNTLFGLSVNYWMALITRFFLGCFSGALVAIRAYASEIFREEYQALGLSTVTTAWGIGLIIGPAIGGFLAKEQDQRGAANGIALTTMSLAKAVGPTVGGAL</sequence>
<comment type="subcellular location">
    <subcellularLocation>
        <location evidence="1">Membrane</location>
        <topology evidence="1">Multi-pass membrane protein</topology>
    </subcellularLocation>
</comment>
<dbReference type="PANTHER" id="PTHR23504">
    <property type="entry name" value="MAJOR FACILITATOR SUPERFAMILY DOMAIN-CONTAINING PROTEIN 10"/>
    <property type="match status" value="1"/>
</dbReference>
<evidence type="ECO:0000256" key="6">
    <source>
        <dbReference type="SAM" id="Phobius"/>
    </source>
</evidence>
<evidence type="ECO:0000313" key="8">
    <source>
        <dbReference type="EMBL" id="PON78112.1"/>
    </source>
</evidence>
<evidence type="ECO:0000256" key="4">
    <source>
        <dbReference type="ARBA" id="ARBA00022989"/>
    </source>
</evidence>
<dbReference type="SUPFAM" id="SSF103473">
    <property type="entry name" value="MFS general substrate transporter"/>
    <property type="match status" value="1"/>
</dbReference>
<dbReference type="GO" id="GO:0009705">
    <property type="term" value="C:plant-type vacuole membrane"/>
    <property type="evidence" value="ECO:0007669"/>
    <property type="project" value="TreeGrafter"/>
</dbReference>
<keyword evidence="4 6" id="KW-1133">Transmembrane helix</keyword>
<feature type="transmembrane region" description="Helical" evidence="6">
    <location>
        <begin position="169"/>
        <end position="193"/>
    </location>
</feature>
<dbReference type="PANTHER" id="PTHR23504:SF114">
    <property type="entry name" value="PROTEIN ZINC INDUCED FACILITATOR-LIKE 1"/>
    <property type="match status" value="1"/>
</dbReference>
<evidence type="ECO:0000256" key="2">
    <source>
        <dbReference type="ARBA" id="ARBA00022448"/>
    </source>
</evidence>
<organism evidence="8 9">
    <name type="scientific">Parasponia andersonii</name>
    <name type="common">Sponia andersonii</name>
    <dbReference type="NCBI Taxonomy" id="3476"/>
    <lineage>
        <taxon>Eukaryota</taxon>
        <taxon>Viridiplantae</taxon>
        <taxon>Streptophyta</taxon>
        <taxon>Embryophyta</taxon>
        <taxon>Tracheophyta</taxon>
        <taxon>Spermatophyta</taxon>
        <taxon>Magnoliopsida</taxon>
        <taxon>eudicotyledons</taxon>
        <taxon>Gunneridae</taxon>
        <taxon>Pentapetalae</taxon>
        <taxon>rosids</taxon>
        <taxon>fabids</taxon>
        <taxon>Rosales</taxon>
        <taxon>Cannabaceae</taxon>
        <taxon>Parasponia</taxon>
    </lineage>
</organism>
<dbReference type="AlphaFoldDB" id="A0A2P5DXT7"/>
<dbReference type="GO" id="GO:0005886">
    <property type="term" value="C:plasma membrane"/>
    <property type="evidence" value="ECO:0007669"/>
    <property type="project" value="TreeGrafter"/>
</dbReference>
<dbReference type="Pfam" id="PF07690">
    <property type="entry name" value="MFS_1"/>
    <property type="match status" value="1"/>
</dbReference>
<dbReference type="GO" id="GO:0090333">
    <property type="term" value="P:regulation of stomatal closure"/>
    <property type="evidence" value="ECO:0007669"/>
    <property type="project" value="TreeGrafter"/>
</dbReference>
<comment type="caution">
    <text evidence="8">The sequence shown here is derived from an EMBL/GenBank/DDBJ whole genome shotgun (WGS) entry which is preliminary data.</text>
</comment>
<proteinExistence type="predicted"/>
<dbReference type="InterPro" id="IPR036259">
    <property type="entry name" value="MFS_trans_sf"/>
</dbReference>
<keyword evidence="3 6" id="KW-0812">Transmembrane</keyword>
<dbReference type="InterPro" id="IPR020846">
    <property type="entry name" value="MFS_dom"/>
</dbReference>
<gene>
    <name evidence="8" type="ORF">PanWU01x14_020940</name>
</gene>
<dbReference type="GO" id="GO:0022821">
    <property type="term" value="F:solute:potassium antiporter activity"/>
    <property type="evidence" value="ECO:0007669"/>
    <property type="project" value="TreeGrafter"/>
</dbReference>
<dbReference type="InterPro" id="IPR011701">
    <property type="entry name" value="MFS"/>
</dbReference>
<feature type="domain" description="Major facilitator superfamily (MFS) profile" evidence="7">
    <location>
        <begin position="41"/>
        <end position="224"/>
    </location>
</feature>
<feature type="transmembrane region" description="Helical" evidence="6">
    <location>
        <begin position="138"/>
        <end position="157"/>
    </location>
</feature>
<dbReference type="Gene3D" id="1.20.1250.20">
    <property type="entry name" value="MFS general substrate transporter like domains"/>
    <property type="match status" value="1"/>
</dbReference>
<keyword evidence="5 6" id="KW-0472">Membrane</keyword>
<evidence type="ECO:0000256" key="1">
    <source>
        <dbReference type="ARBA" id="ARBA00004141"/>
    </source>
</evidence>
<name>A0A2P5DXT7_PARAD</name>
<dbReference type="Proteomes" id="UP000237105">
    <property type="component" value="Unassembled WGS sequence"/>
</dbReference>
<feature type="transmembrane region" description="Helical" evidence="6">
    <location>
        <begin position="112"/>
        <end position="132"/>
    </location>
</feature>